<accession>A0ABQ2ZKY8</accession>
<evidence type="ECO:0000313" key="1">
    <source>
        <dbReference type="EMBL" id="GGY18102.1"/>
    </source>
</evidence>
<reference evidence="2" key="1">
    <citation type="journal article" date="2019" name="Int. J. Syst. Evol. Microbiol.">
        <title>The Global Catalogue of Microorganisms (GCM) 10K type strain sequencing project: providing services to taxonomists for standard genome sequencing and annotation.</title>
        <authorList>
            <consortium name="The Broad Institute Genomics Platform"/>
            <consortium name="The Broad Institute Genome Sequencing Center for Infectious Disease"/>
            <person name="Wu L."/>
            <person name="Ma J."/>
        </authorList>
    </citation>
    <scope>NUCLEOTIDE SEQUENCE [LARGE SCALE GENOMIC DNA]</scope>
    <source>
        <strain evidence="2">KCTC 22232</strain>
    </source>
</reference>
<keyword evidence="2" id="KW-1185">Reference proteome</keyword>
<dbReference type="EMBL" id="BMXT01000001">
    <property type="protein sequence ID" value="GGY18102.1"/>
    <property type="molecule type" value="Genomic_DNA"/>
</dbReference>
<proteinExistence type="predicted"/>
<evidence type="ECO:0000313" key="2">
    <source>
        <dbReference type="Proteomes" id="UP000621898"/>
    </source>
</evidence>
<gene>
    <name evidence="1" type="ORF">GCM10008098_07480</name>
</gene>
<organism evidence="1 2">
    <name type="scientific">Rhodanobacter panaciterrae</name>
    <dbReference type="NCBI Taxonomy" id="490572"/>
    <lineage>
        <taxon>Bacteria</taxon>
        <taxon>Pseudomonadati</taxon>
        <taxon>Pseudomonadota</taxon>
        <taxon>Gammaproteobacteria</taxon>
        <taxon>Lysobacterales</taxon>
        <taxon>Rhodanobacteraceae</taxon>
        <taxon>Rhodanobacter</taxon>
    </lineage>
</organism>
<comment type="caution">
    <text evidence="1">The sequence shown here is derived from an EMBL/GenBank/DDBJ whole genome shotgun (WGS) entry which is preliminary data.</text>
</comment>
<sequence>MPSGTLVPGSVTAGDMVMRLLPGGGIRIERGLYRSWSYPNAPPQLLKQAWKDCHENTHLCERGNTLAAGSQLAERDVS</sequence>
<protein>
    <submittedName>
        <fullName evidence="1">Uncharacterized protein</fullName>
    </submittedName>
</protein>
<name>A0ABQ2ZKY8_9GAMM</name>
<dbReference type="Proteomes" id="UP000621898">
    <property type="component" value="Unassembled WGS sequence"/>
</dbReference>